<accession>D5WPK5</accession>
<dbReference type="AlphaFoldDB" id="D5WPK5"/>
<sequence length="106" mass="11922">MNLKLDSGVLNGCGITMNDSEQARVIAEVMRTKPGVRVSEEPALINIDADRNLVFNMAELSEAMGSDFDVYQFQIEVTAYYGRMVVQDDQVILFANQEEAMKYYKG</sequence>
<protein>
    <submittedName>
        <fullName evidence="2">Monooxygenase component MmoB/DmpM</fullName>
    </submittedName>
</protein>
<dbReference type="Gene3D" id="3.90.56.10">
    <property type="entry name" value="Monooxygenase component MmoB/DmpM"/>
    <property type="match status" value="1"/>
</dbReference>
<dbReference type="InterPro" id="IPR003454">
    <property type="entry name" value="MOase_MmoB_DmpM"/>
</dbReference>
<dbReference type="GO" id="GO:0004497">
    <property type="term" value="F:monooxygenase activity"/>
    <property type="evidence" value="ECO:0007669"/>
    <property type="project" value="UniProtKB-KW"/>
</dbReference>
<reference evidence="2 3" key="1">
    <citation type="journal article" date="2011" name="Stand. Genomic Sci.">
        <title>Complete genome sequence of the thermophilic, hydrogen-oxidizing Bacillus tusciae type strain (T2) and reclassification in the new genus, Kyrpidia gen. nov. as Kyrpidia tusciae comb. nov. and emendation of the family Alicyclobacillaceae da Costa and Rainey, 2010.</title>
        <authorList>
            <person name="Klenk H.P."/>
            <person name="Lapidus A."/>
            <person name="Chertkov O."/>
            <person name="Copeland A."/>
            <person name="Del Rio T.G."/>
            <person name="Nolan M."/>
            <person name="Lucas S."/>
            <person name="Chen F."/>
            <person name="Tice H."/>
            <person name="Cheng J.F."/>
            <person name="Han C."/>
            <person name="Bruce D."/>
            <person name="Goodwin L."/>
            <person name="Pitluck S."/>
            <person name="Pati A."/>
            <person name="Ivanova N."/>
            <person name="Mavromatis K."/>
            <person name="Daum C."/>
            <person name="Chen A."/>
            <person name="Palaniappan K."/>
            <person name="Chang Y.J."/>
            <person name="Land M."/>
            <person name="Hauser L."/>
            <person name="Jeffries C.D."/>
            <person name="Detter J.C."/>
            <person name="Rohde M."/>
            <person name="Abt B."/>
            <person name="Pukall R."/>
            <person name="Goker M."/>
            <person name="Bristow J."/>
            <person name="Markowitz V."/>
            <person name="Hugenholtz P."/>
            <person name="Eisen J.A."/>
        </authorList>
    </citation>
    <scope>NUCLEOTIDE SEQUENCE [LARGE SCALE GENOMIC DNA]</scope>
    <source>
        <strain evidence="2 3">DSM 2912</strain>
    </source>
</reference>
<dbReference type="Pfam" id="PF02406">
    <property type="entry name" value="MmoB_DmpM"/>
    <property type="match status" value="1"/>
</dbReference>
<gene>
    <name evidence="2" type="ordered locus">Btus_1553</name>
</gene>
<keyword evidence="3" id="KW-1185">Reference proteome</keyword>
<dbReference type="Proteomes" id="UP000002368">
    <property type="component" value="Chromosome"/>
</dbReference>
<name>D5WPK5_KYRT2</name>
<dbReference type="SUPFAM" id="SSF56029">
    <property type="entry name" value="Monooxygenase (hydroxylase) regulatory protein"/>
    <property type="match status" value="1"/>
</dbReference>
<dbReference type="KEGG" id="bts:Btus_1553"/>
<dbReference type="STRING" id="562970.Btus_1553"/>
<evidence type="ECO:0000256" key="1">
    <source>
        <dbReference type="ARBA" id="ARBA00006313"/>
    </source>
</evidence>
<dbReference type="HOGENOM" id="CLU_2068611_0_0_9"/>
<keyword evidence="2" id="KW-0560">Oxidoreductase</keyword>
<keyword evidence="2" id="KW-0503">Monooxygenase</keyword>
<dbReference type="eggNOG" id="ENOG50310AE">
    <property type="taxonomic scope" value="Bacteria"/>
</dbReference>
<dbReference type="OrthoDB" id="2990211at2"/>
<organism evidence="2 3">
    <name type="scientific">Kyrpidia tusciae (strain DSM 2912 / NBRC 15312 / T2)</name>
    <name type="common">Bacillus tusciae</name>
    <dbReference type="NCBI Taxonomy" id="562970"/>
    <lineage>
        <taxon>Bacteria</taxon>
        <taxon>Bacillati</taxon>
        <taxon>Bacillota</taxon>
        <taxon>Bacilli</taxon>
        <taxon>Bacillales</taxon>
        <taxon>Alicyclobacillaceae</taxon>
        <taxon>Kyrpidia</taxon>
    </lineage>
</organism>
<comment type="similarity">
    <text evidence="1">Belongs to the TmoD/XamoD family.</text>
</comment>
<evidence type="ECO:0000313" key="2">
    <source>
        <dbReference type="EMBL" id="ADG06264.1"/>
    </source>
</evidence>
<dbReference type="EMBL" id="CP002017">
    <property type="protein sequence ID" value="ADG06264.1"/>
    <property type="molecule type" value="Genomic_DNA"/>
</dbReference>
<proteinExistence type="inferred from homology"/>
<dbReference type="RefSeq" id="WP_013075553.1">
    <property type="nucleotide sequence ID" value="NC_014098.1"/>
</dbReference>
<dbReference type="InterPro" id="IPR036889">
    <property type="entry name" value="mOase_MmoB_DmpM_sf"/>
</dbReference>
<evidence type="ECO:0000313" key="3">
    <source>
        <dbReference type="Proteomes" id="UP000002368"/>
    </source>
</evidence>